<sequence>MWGLQSFKIMKDQVGSYENIGCTQRDLQNYSRHLKELIKDSDADMFIENFRRKHEMNHSFFYDYEADSEGKLKCVFWADGICRKNYSLFGDVISFDTTYRTNKYSMIFAPFTGINNHRQSITFGAALLSDETEESFVWLFEAFLKAMGGHKPILIITDQDQAMTNAVEEVFKGSSHRFCMWHILKKLSEKVGGSLNENKSFMNCLKSCIWNSESSEEFEGKWNNIISDYKLEQNGWLSKMYGLRSMWIPAYFKDTFMAGIMRTTSRSESENSFFGNYLNKNLTLVEFWMRFDSALEAQRHKELLADNDTLHSNPELKMHMDLEKHGREVYTHENFYIFQKELWSACVDCGIEGTKKKGENLLFSILDNVVVNGTKVSKHREVVYHVSNNIAHCSCKMFDSEGIPCRHILFVLKGRGFSEIPSHYIVNRWTKLATSRPVFDCDGNVLEACSKFESERTLVSKAWAQLFKCMHMAGTNKEKLLLIYNEGCSIEQKMSKMKSDIVSRPLDEVEALIGVNVPEKIEVLPPKPSHTKGSGKRIKGGKEKAMEHAQRSLRQCQTCKKYATHDSRNCPTKSSS</sequence>
<dbReference type="EMBL" id="CASHSV030000409">
    <property type="protein sequence ID" value="CAJ2663060.1"/>
    <property type="molecule type" value="Genomic_DNA"/>
</dbReference>
<protein>
    <submittedName>
        <fullName evidence="1">Uncharacterized protein</fullName>
    </submittedName>
</protein>
<organism evidence="1 2">
    <name type="scientific">Trifolium pratense</name>
    <name type="common">Red clover</name>
    <dbReference type="NCBI Taxonomy" id="57577"/>
    <lineage>
        <taxon>Eukaryota</taxon>
        <taxon>Viridiplantae</taxon>
        <taxon>Streptophyta</taxon>
        <taxon>Embryophyta</taxon>
        <taxon>Tracheophyta</taxon>
        <taxon>Spermatophyta</taxon>
        <taxon>Magnoliopsida</taxon>
        <taxon>eudicotyledons</taxon>
        <taxon>Gunneridae</taxon>
        <taxon>Pentapetalae</taxon>
        <taxon>rosids</taxon>
        <taxon>fabids</taxon>
        <taxon>Fabales</taxon>
        <taxon>Fabaceae</taxon>
        <taxon>Papilionoideae</taxon>
        <taxon>50 kb inversion clade</taxon>
        <taxon>NPAAA clade</taxon>
        <taxon>Hologalegina</taxon>
        <taxon>IRL clade</taxon>
        <taxon>Trifolieae</taxon>
        <taxon>Trifolium</taxon>
    </lineage>
</organism>
<name>A0ACB0L0Z9_TRIPR</name>
<evidence type="ECO:0000313" key="2">
    <source>
        <dbReference type="Proteomes" id="UP001177021"/>
    </source>
</evidence>
<gene>
    <name evidence="1" type="ORF">MILVUS5_LOCUS28558</name>
</gene>
<proteinExistence type="predicted"/>
<accession>A0ACB0L0Z9</accession>
<comment type="caution">
    <text evidence="1">The sequence shown here is derived from an EMBL/GenBank/DDBJ whole genome shotgun (WGS) entry which is preliminary data.</text>
</comment>
<evidence type="ECO:0000313" key="1">
    <source>
        <dbReference type="EMBL" id="CAJ2663060.1"/>
    </source>
</evidence>
<dbReference type="Proteomes" id="UP001177021">
    <property type="component" value="Unassembled WGS sequence"/>
</dbReference>
<reference evidence="1" key="1">
    <citation type="submission" date="2023-10" db="EMBL/GenBank/DDBJ databases">
        <authorList>
            <person name="Rodriguez Cubillos JULIANA M."/>
            <person name="De Vega J."/>
        </authorList>
    </citation>
    <scope>NUCLEOTIDE SEQUENCE</scope>
</reference>
<keyword evidence="2" id="KW-1185">Reference proteome</keyword>